<sequence length="65" mass="7039">MPHPLPTSDCYEEPSIDDDHPASTTSGFYVDVSSVCTVVQNESFIAVILNIRTKLGSMGLLAVLR</sequence>
<reference evidence="1 2" key="2">
    <citation type="submission" date="2018-11" db="EMBL/GenBank/DDBJ databases">
        <authorList>
            <consortium name="Pathogen Informatics"/>
        </authorList>
    </citation>
    <scope>NUCLEOTIDE SEQUENCE [LARGE SCALE GENOMIC DNA]</scope>
    <source>
        <strain evidence="1 2">MHpl1</strain>
    </source>
</reference>
<dbReference type="Proteomes" id="UP000268014">
    <property type="component" value="Unassembled WGS sequence"/>
</dbReference>
<proteinExistence type="predicted"/>
<gene>
    <name evidence="1" type="ORF">HPLM_LOCUS16417</name>
</gene>
<evidence type="ECO:0000313" key="3">
    <source>
        <dbReference type="WBParaSite" id="HPLM_0001642501-mRNA-1"/>
    </source>
</evidence>
<accession>A0A0N4WX94</accession>
<organism evidence="3">
    <name type="scientific">Haemonchus placei</name>
    <name type="common">Barber's pole worm</name>
    <dbReference type="NCBI Taxonomy" id="6290"/>
    <lineage>
        <taxon>Eukaryota</taxon>
        <taxon>Metazoa</taxon>
        <taxon>Ecdysozoa</taxon>
        <taxon>Nematoda</taxon>
        <taxon>Chromadorea</taxon>
        <taxon>Rhabditida</taxon>
        <taxon>Rhabditina</taxon>
        <taxon>Rhabditomorpha</taxon>
        <taxon>Strongyloidea</taxon>
        <taxon>Trichostrongylidae</taxon>
        <taxon>Haemonchus</taxon>
    </lineage>
</organism>
<name>A0A0N4WX94_HAEPC</name>
<dbReference type="EMBL" id="UZAF01019409">
    <property type="protein sequence ID" value="VDO59822.1"/>
    <property type="molecule type" value="Genomic_DNA"/>
</dbReference>
<evidence type="ECO:0000313" key="2">
    <source>
        <dbReference type="Proteomes" id="UP000268014"/>
    </source>
</evidence>
<protein>
    <submittedName>
        <fullName evidence="1 3">Uncharacterized protein</fullName>
    </submittedName>
</protein>
<keyword evidence="2" id="KW-1185">Reference proteome</keyword>
<reference evidence="3" key="1">
    <citation type="submission" date="2017-02" db="UniProtKB">
        <authorList>
            <consortium name="WormBaseParasite"/>
        </authorList>
    </citation>
    <scope>IDENTIFICATION</scope>
</reference>
<dbReference type="AlphaFoldDB" id="A0A0N4WX94"/>
<evidence type="ECO:0000313" key="1">
    <source>
        <dbReference type="EMBL" id="VDO59822.1"/>
    </source>
</evidence>
<dbReference type="WBParaSite" id="HPLM_0001642501-mRNA-1">
    <property type="protein sequence ID" value="HPLM_0001642501-mRNA-1"/>
    <property type="gene ID" value="HPLM_0001642501"/>
</dbReference>